<feature type="binding site" evidence="5">
    <location>
        <position position="323"/>
    </location>
    <ligand>
        <name>S-methyl-5'-thioadenosine</name>
        <dbReference type="ChEBI" id="CHEBI:17509"/>
    </ligand>
</feature>
<protein>
    <recommendedName>
        <fullName evidence="5">Polyamine aminopropyltransferase</fullName>
    </recommendedName>
    <alternativeName>
        <fullName evidence="5">Putrescine aminopropyltransferase</fullName>
        <shortName evidence="5">PAPT</shortName>
    </alternativeName>
    <alternativeName>
        <fullName evidence="5">Spermidine synthase</fullName>
        <shortName evidence="5">SPDS</shortName>
        <shortName evidence="5">SPDSY</shortName>
        <ecNumber evidence="5">2.5.1.16</ecNumber>
    </alternativeName>
</protein>
<keyword evidence="5" id="KW-1003">Cell membrane</keyword>
<keyword evidence="9" id="KW-1185">Reference proteome</keyword>
<feature type="transmembrane region" description="Helical" evidence="5">
    <location>
        <begin position="155"/>
        <end position="176"/>
    </location>
</feature>
<dbReference type="PANTHER" id="PTHR43317:SF1">
    <property type="entry name" value="THERMOSPERMINE SYNTHASE ACAULIS5"/>
    <property type="match status" value="1"/>
</dbReference>
<feature type="binding site" evidence="5">
    <location>
        <position position="244"/>
    </location>
    <ligand>
        <name>S-methyl-5'-thioadenosine</name>
        <dbReference type="ChEBI" id="CHEBI:17509"/>
    </ligand>
</feature>
<accession>A0ABM8QUQ7</accession>
<feature type="binding site" evidence="5">
    <location>
        <begin position="350"/>
        <end position="351"/>
    </location>
    <ligand>
        <name>S-methyl-5'-thioadenosine</name>
        <dbReference type="ChEBI" id="CHEBI:17509"/>
    </ligand>
</feature>
<feature type="active site" description="Proton acceptor" evidence="5 6">
    <location>
        <position position="368"/>
    </location>
</feature>
<name>A0ABM8QUQ7_9BACT</name>
<feature type="binding site" evidence="5">
    <location>
        <position position="376"/>
    </location>
    <ligand>
        <name>S-methyl-5'-thioadenosine</name>
        <dbReference type="ChEBI" id="CHEBI:17509"/>
    </ligand>
</feature>
<dbReference type="RefSeq" id="WP_213041211.1">
    <property type="nucleotide sequence ID" value="NZ_CAJNBJ010000001.1"/>
</dbReference>
<feature type="transmembrane region" description="Helical" evidence="5">
    <location>
        <begin position="207"/>
        <end position="226"/>
    </location>
</feature>
<organism evidence="8 9">
    <name type="scientific">Nitrospira defluvii</name>
    <dbReference type="NCBI Taxonomy" id="330214"/>
    <lineage>
        <taxon>Bacteria</taxon>
        <taxon>Pseudomonadati</taxon>
        <taxon>Nitrospirota</taxon>
        <taxon>Nitrospiria</taxon>
        <taxon>Nitrospirales</taxon>
        <taxon>Nitrospiraceae</taxon>
        <taxon>Nitrospira</taxon>
    </lineage>
</organism>
<evidence type="ECO:0000313" key="9">
    <source>
        <dbReference type="Proteomes" id="UP000675880"/>
    </source>
</evidence>
<dbReference type="InterPro" id="IPR001045">
    <property type="entry name" value="Spermi_synthase"/>
</dbReference>
<evidence type="ECO:0000256" key="5">
    <source>
        <dbReference type="HAMAP-Rule" id="MF_00198"/>
    </source>
</evidence>
<dbReference type="Proteomes" id="UP000675880">
    <property type="component" value="Unassembled WGS sequence"/>
</dbReference>
<comment type="function">
    <text evidence="5">Catalyzes the irreversible transfer of a propylamine group from the amino donor S-adenosylmethioninamine (decarboxy-AdoMet) to putrescine (1,4-diaminobutane) to yield spermidine.</text>
</comment>
<dbReference type="EC" id="2.5.1.16" evidence="5"/>
<feature type="transmembrane region" description="Helical" evidence="5">
    <location>
        <begin position="182"/>
        <end position="200"/>
    </location>
</feature>
<proteinExistence type="inferred from homology"/>
<dbReference type="SUPFAM" id="SSF53335">
    <property type="entry name" value="S-adenosyl-L-methionine-dependent methyltransferases"/>
    <property type="match status" value="1"/>
</dbReference>
<feature type="transmembrane region" description="Helical" evidence="5">
    <location>
        <begin position="78"/>
        <end position="97"/>
    </location>
</feature>
<evidence type="ECO:0000256" key="2">
    <source>
        <dbReference type="ARBA" id="ARBA00022679"/>
    </source>
</evidence>
<dbReference type="Pfam" id="PF01564">
    <property type="entry name" value="Spermine_synth"/>
    <property type="match status" value="1"/>
</dbReference>
<dbReference type="PROSITE" id="PS51006">
    <property type="entry name" value="PABS_2"/>
    <property type="match status" value="1"/>
</dbReference>
<gene>
    <name evidence="5" type="primary">speE</name>
    <name evidence="8" type="ORF">NSPZN2_11475</name>
</gene>
<evidence type="ECO:0000256" key="1">
    <source>
        <dbReference type="ARBA" id="ARBA00007867"/>
    </source>
</evidence>
<comment type="caution">
    <text evidence="5">Lacks conserved residue(s) required for the propagation of feature annotation.</text>
</comment>
<evidence type="ECO:0000313" key="8">
    <source>
        <dbReference type="EMBL" id="CAE6716474.1"/>
    </source>
</evidence>
<dbReference type="HAMAP" id="MF_00198">
    <property type="entry name" value="Spermidine_synth"/>
    <property type="match status" value="1"/>
</dbReference>
<evidence type="ECO:0000256" key="6">
    <source>
        <dbReference type="PROSITE-ProRule" id="PRU00354"/>
    </source>
</evidence>
<feature type="domain" description="PABS" evidence="7">
    <location>
        <begin position="212"/>
        <end position="454"/>
    </location>
</feature>
<dbReference type="Gene3D" id="3.40.50.150">
    <property type="entry name" value="Vaccinia Virus protein VP39"/>
    <property type="match status" value="1"/>
</dbReference>
<feature type="transmembrane region" description="Helical" evidence="5">
    <location>
        <begin position="117"/>
        <end position="143"/>
    </location>
</feature>
<dbReference type="PANTHER" id="PTHR43317">
    <property type="entry name" value="THERMOSPERMINE SYNTHASE ACAULIS5"/>
    <property type="match status" value="1"/>
</dbReference>
<dbReference type="EMBL" id="CAJNBJ010000001">
    <property type="protein sequence ID" value="CAE6716474.1"/>
    <property type="molecule type" value="Genomic_DNA"/>
</dbReference>
<dbReference type="CDD" id="cd02440">
    <property type="entry name" value="AdoMet_MTases"/>
    <property type="match status" value="1"/>
</dbReference>
<reference evidence="8 9" key="1">
    <citation type="submission" date="2021-02" db="EMBL/GenBank/DDBJ databases">
        <authorList>
            <person name="Han P."/>
        </authorList>
    </citation>
    <scope>NUCLEOTIDE SEQUENCE [LARGE SCALE GENOMIC DNA]</scope>
    <source>
        <strain evidence="8">Candidatus Nitrospira sp. ZN2</strain>
    </source>
</reference>
<comment type="subcellular location">
    <subcellularLocation>
        <location evidence="5">Cell membrane</location>
        <topology evidence="5">Multi-pass membrane protein</topology>
    </subcellularLocation>
</comment>
<dbReference type="NCBIfam" id="NF037959">
    <property type="entry name" value="MFS_SpdSyn"/>
    <property type="match status" value="1"/>
</dbReference>
<comment type="similarity">
    <text evidence="1 5">Belongs to the spermidine/spermine synthase family.</text>
</comment>
<keyword evidence="5" id="KW-1133">Transmembrane helix</keyword>
<dbReference type="InterPro" id="IPR029063">
    <property type="entry name" value="SAM-dependent_MTases_sf"/>
</dbReference>
<evidence type="ECO:0000259" key="7">
    <source>
        <dbReference type="PROSITE" id="PS51006"/>
    </source>
</evidence>
<evidence type="ECO:0000256" key="4">
    <source>
        <dbReference type="ARBA" id="ARBA00023115"/>
    </source>
</evidence>
<keyword evidence="4 5" id="KW-0620">Polyamine biosynthesis</keyword>
<evidence type="ECO:0000256" key="3">
    <source>
        <dbReference type="ARBA" id="ARBA00023066"/>
    </source>
</evidence>
<comment type="subunit">
    <text evidence="5">Homodimer or homotetramer.</text>
</comment>
<comment type="catalytic activity">
    <reaction evidence="5">
        <text>S-adenosyl 3-(methylsulfanyl)propylamine + putrescine = S-methyl-5'-thioadenosine + spermidine + H(+)</text>
        <dbReference type="Rhea" id="RHEA:12721"/>
        <dbReference type="ChEBI" id="CHEBI:15378"/>
        <dbReference type="ChEBI" id="CHEBI:17509"/>
        <dbReference type="ChEBI" id="CHEBI:57443"/>
        <dbReference type="ChEBI" id="CHEBI:57834"/>
        <dbReference type="ChEBI" id="CHEBI:326268"/>
        <dbReference type="EC" id="2.5.1.16"/>
    </reaction>
</comment>
<dbReference type="InterPro" id="IPR030374">
    <property type="entry name" value="PABS"/>
</dbReference>
<comment type="pathway">
    <text evidence="5">Amine and polyamine biosynthesis; spermidine biosynthesis; spermidine from putrescine: step 1/1.</text>
</comment>
<keyword evidence="5" id="KW-0812">Transmembrane</keyword>
<keyword evidence="3 5" id="KW-0745">Spermidine biosynthesis</keyword>
<comment type="caution">
    <text evidence="8">The sequence shown here is derived from an EMBL/GenBank/DDBJ whole genome shotgun (WGS) entry which is preliminary data.</text>
</comment>
<keyword evidence="2 5" id="KW-0808">Transferase</keyword>
<sequence>MMTQGPSAASVSRLFLLATALVTGAIVMALEILGSRLLAPVFGNSLFVWGALIGIILAAMSSGYAFGGWASDRYRVAAVLAWLLLGSGAWTLLMSWLGQGAIFKVAKMIEDPRWGPSVAACVLLAPPAFGLSGVMPALLRLAVVDMGYLGRHTGSMIALSTVGSLAGTWGTAFFLLSWLGTQTLVASLGVIQLLLGLAWLQQGSGKVTRLTGIAFTGLLILGWQLFGQAPPVAGLVYQEDSPYQQVRVRDDDLFRYLVLDRTWHAVMWRADPHTLFLPYSQLMVAAVALTPEPKRGLILGHGGGSLAKWLAQVWPELELDVVEFDPVVVRMAEQYFEYHPPANHHVWVKDARVFLRDTKATYDVIWVDAFARHLIPFHLTTVEFFSELRERLNPSGVLALNLASSGEGGDLQRASAVVQTLKTAFPAVESFGVKGPWRAHQTTAENLIFFGGSPIDTMPYGEFVQRIQSQVEARRLPLEAVSLLAARRTTPWSPGLQLTDDYTPYDLLIGSHAVEMAPDGK</sequence>
<keyword evidence="5" id="KW-0472">Membrane</keyword>
<feature type="transmembrane region" description="Helical" evidence="5">
    <location>
        <begin position="45"/>
        <end position="66"/>
    </location>
</feature>